<evidence type="ECO:0000256" key="6">
    <source>
        <dbReference type="ARBA" id="ARBA00022932"/>
    </source>
</evidence>
<comment type="subunit">
    <text evidence="8">DNA polymerase III contains a core (composed of alpha, epsilon and theta chains) that associates with a tau subunit. This core dimerizes to form the POLIII' complex. PolIII' associates with the gamma complex (composed of gamma, delta, delta', psi and chi chains) and with the beta chain to form the complete DNA polymerase III complex.</text>
</comment>
<comment type="catalytic activity">
    <reaction evidence="7 8">
        <text>DNA(n) + a 2'-deoxyribonucleoside 5'-triphosphate = DNA(n+1) + diphosphate</text>
        <dbReference type="Rhea" id="RHEA:22508"/>
        <dbReference type="Rhea" id="RHEA-COMP:17339"/>
        <dbReference type="Rhea" id="RHEA-COMP:17340"/>
        <dbReference type="ChEBI" id="CHEBI:33019"/>
        <dbReference type="ChEBI" id="CHEBI:61560"/>
        <dbReference type="ChEBI" id="CHEBI:173112"/>
        <dbReference type="EC" id="2.7.7.7"/>
    </reaction>
</comment>
<evidence type="ECO:0000256" key="9">
    <source>
        <dbReference type="SAM" id="MobiDB-lite"/>
    </source>
</evidence>
<reference evidence="11 12" key="1">
    <citation type="submission" date="2023-03" db="EMBL/GenBank/DDBJ databases">
        <title>Description of Hydrogenimonas sp. ISO32.</title>
        <authorList>
            <person name="Mino S."/>
            <person name="Fukazawa S."/>
            <person name="Sawabe T."/>
        </authorList>
    </citation>
    <scope>NUCLEOTIDE SEQUENCE [LARGE SCALE GENOMIC DNA]</scope>
    <source>
        <strain evidence="11 12">ISO32</strain>
    </source>
</reference>
<dbReference type="NCBIfam" id="NF006280">
    <property type="entry name" value="PRK08451.1"/>
    <property type="match status" value="1"/>
</dbReference>
<evidence type="ECO:0000313" key="11">
    <source>
        <dbReference type="EMBL" id="BDY13396.1"/>
    </source>
</evidence>
<evidence type="ECO:0000259" key="10">
    <source>
        <dbReference type="SMART" id="SM00382"/>
    </source>
</evidence>
<dbReference type="CDD" id="cd00009">
    <property type="entry name" value="AAA"/>
    <property type="match status" value="1"/>
</dbReference>
<accession>A0ABN6WXH2</accession>
<keyword evidence="3 8" id="KW-0547">Nucleotide-binding</keyword>
<keyword evidence="5 8" id="KW-0067">ATP-binding</keyword>
<dbReference type="InterPro" id="IPR045085">
    <property type="entry name" value="HLD_clamp_pol_III_gamma_tau"/>
</dbReference>
<dbReference type="InterPro" id="IPR027417">
    <property type="entry name" value="P-loop_NTPase"/>
</dbReference>
<dbReference type="NCBIfam" id="TIGR02397">
    <property type="entry name" value="dnaX_nterm"/>
    <property type="match status" value="1"/>
</dbReference>
<gene>
    <name evidence="8 11" type="primary">dnaX</name>
    <name evidence="11" type="ORF">HCR_17080</name>
</gene>
<evidence type="ECO:0000256" key="8">
    <source>
        <dbReference type="RuleBase" id="RU364063"/>
    </source>
</evidence>
<evidence type="ECO:0000313" key="12">
    <source>
        <dbReference type="Proteomes" id="UP001321445"/>
    </source>
</evidence>
<dbReference type="InterPro" id="IPR012763">
    <property type="entry name" value="DNA_pol_III_sug/sutau_N"/>
</dbReference>
<dbReference type="SMART" id="SM00382">
    <property type="entry name" value="AAA"/>
    <property type="match status" value="1"/>
</dbReference>
<feature type="region of interest" description="Disordered" evidence="9">
    <location>
        <begin position="469"/>
        <end position="519"/>
    </location>
</feature>
<protein>
    <recommendedName>
        <fullName evidence="8">DNA polymerase III subunit gamma/tau</fullName>
        <ecNumber evidence="8">2.7.7.7</ecNumber>
    </recommendedName>
</protein>
<dbReference type="SUPFAM" id="SSF52540">
    <property type="entry name" value="P-loop containing nucleoside triphosphate hydrolases"/>
    <property type="match status" value="1"/>
</dbReference>
<comment type="function">
    <text evidence="8">DNA polymerase III is a complex, multichain enzyme responsible for most of the replicative synthesis in bacteria. This DNA polymerase also exhibits 3' to 5' exonuclease activity.</text>
</comment>
<keyword evidence="4" id="KW-0862">Zinc</keyword>
<keyword evidence="2" id="KW-0479">Metal-binding</keyword>
<name>A0ABN6WXH2_9BACT</name>
<evidence type="ECO:0000256" key="5">
    <source>
        <dbReference type="ARBA" id="ARBA00022840"/>
    </source>
</evidence>
<feature type="region of interest" description="Disordered" evidence="9">
    <location>
        <begin position="364"/>
        <end position="395"/>
    </location>
</feature>
<keyword evidence="12" id="KW-1185">Reference proteome</keyword>
<dbReference type="Pfam" id="PF22608">
    <property type="entry name" value="DNAX_ATPase_lid"/>
    <property type="match status" value="1"/>
</dbReference>
<dbReference type="PANTHER" id="PTHR11669">
    <property type="entry name" value="REPLICATION FACTOR C / DNA POLYMERASE III GAMMA-TAU SUBUNIT"/>
    <property type="match status" value="1"/>
</dbReference>
<evidence type="ECO:0000256" key="7">
    <source>
        <dbReference type="ARBA" id="ARBA00049244"/>
    </source>
</evidence>
<evidence type="ECO:0000256" key="2">
    <source>
        <dbReference type="ARBA" id="ARBA00022723"/>
    </source>
</evidence>
<keyword evidence="8" id="KW-0548">Nucleotidyltransferase</keyword>
<dbReference type="PANTHER" id="PTHR11669:SF0">
    <property type="entry name" value="PROTEIN STICHEL-LIKE 2"/>
    <property type="match status" value="1"/>
</dbReference>
<evidence type="ECO:0000256" key="1">
    <source>
        <dbReference type="ARBA" id="ARBA00006360"/>
    </source>
</evidence>
<dbReference type="RefSeq" id="WP_286336351.1">
    <property type="nucleotide sequence ID" value="NZ_AP027370.1"/>
</dbReference>
<dbReference type="Gene3D" id="1.10.8.60">
    <property type="match status" value="1"/>
</dbReference>
<comment type="similarity">
    <text evidence="1 8">Belongs to the DnaX/STICHEL family.</text>
</comment>
<dbReference type="EC" id="2.7.7.7" evidence="8"/>
<dbReference type="EMBL" id="AP027370">
    <property type="protein sequence ID" value="BDY13396.1"/>
    <property type="molecule type" value="Genomic_DNA"/>
</dbReference>
<sequence length="572" mass="64050">MSQALALKYRPKRFEDLIGQDSISQTLAMALDQNRLGHAYLFSGLRGSGKTSTARIFSKALLCENGPTSKPCDSCEQCRMANEGRHIDIIEMDAASSRKIDDIRDLIEHTKYKPSVGRYKVFIIDEVHMLTKEAFNALLKTLEEPPEFVKFILATTDPLKLPATILSRTQHFRFKKIAKPLVIKHLEHILNTENIAFEPEALEILARSGSGSLRDTLTLLDQAIVYSKSHVDVATVTQMLGIIDPEFLEKLFDAVLQKDERKIREYLKDLENYEAEMVIDEMSLFLKEKLLQNDPKFSPMLLERFYRILAEAKPLLALNTDGDFVLSLTLFKMVEAMNIKQIDEMIEALEAELRMENGKWKTERAAPIPAPTPSPAAEAKQARAPAPDTQHPTPNNEIRFKKLIEKLYDRNADLGKAFEESIEFVGYEDGVLSWASHAEGENRELLKTHFGIVRHFVQDVFGVGTKIQLVKSDNPPPPKVETAVKNGTPNERSPSSSTDADLSSPESDANGATHTGSMVEDVDCNNAGCVTGNCSEEEPSKEHDAKEILNDPMVKKAQELFGAKKIVIRSKV</sequence>
<keyword evidence="6 8" id="KW-0239">DNA-directed DNA polymerase</keyword>
<evidence type="ECO:0000256" key="4">
    <source>
        <dbReference type="ARBA" id="ARBA00022833"/>
    </source>
</evidence>
<feature type="compositionally biased region" description="Low complexity" evidence="9">
    <location>
        <begin position="375"/>
        <end position="387"/>
    </location>
</feature>
<dbReference type="Gene3D" id="3.40.50.300">
    <property type="entry name" value="P-loop containing nucleotide triphosphate hydrolases"/>
    <property type="match status" value="1"/>
</dbReference>
<dbReference type="Pfam" id="PF13177">
    <property type="entry name" value="DNA_pol3_delta2"/>
    <property type="match status" value="1"/>
</dbReference>
<proteinExistence type="inferred from homology"/>
<keyword evidence="8" id="KW-0808">Transferase</keyword>
<dbReference type="InterPro" id="IPR003593">
    <property type="entry name" value="AAA+_ATPase"/>
</dbReference>
<organism evidence="11 12">
    <name type="scientific">Hydrogenimonas cancrithermarum</name>
    <dbReference type="NCBI Taxonomy" id="2993563"/>
    <lineage>
        <taxon>Bacteria</taxon>
        <taxon>Pseudomonadati</taxon>
        <taxon>Campylobacterota</taxon>
        <taxon>Epsilonproteobacteria</taxon>
        <taxon>Campylobacterales</taxon>
        <taxon>Hydrogenimonadaceae</taxon>
        <taxon>Hydrogenimonas</taxon>
    </lineage>
</organism>
<feature type="domain" description="AAA+ ATPase" evidence="10">
    <location>
        <begin position="36"/>
        <end position="178"/>
    </location>
</feature>
<dbReference type="Proteomes" id="UP001321445">
    <property type="component" value="Chromosome"/>
</dbReference>
<keyword evidence="8" id="KW-0235">DNA replication</keyword>
<evidence type="ECO:0000256" key="3">
    <source>
        <dbReference type="ARBA" id="ARBA00022741"/>
    </source>
</evidence>
<dbReference type="InterPro" id="IPR050238">
    <property type="entry name" value="DNA_Rep/Repair_Clamp_Loader"/>
</dbReference>
<feature type="compositionally biased region" description="Low complexity" evidence="9">
    <location>
        <begin position="493"/>
        <end position="507"/>
    </location>
</feature>
<dbReference type="CDD" id="cd18137">
    <property type="entry name" value="HLD_clamp_pol_III_gamma_tau"/>
    <property type="match status" value="1"/>
</dbReference>